<keyword evidence="6 11" id="KW-1133">Transmembrane helix</keyword>
<dbReference type="AlphaFoldDB" id="A0A0M4IUF7"/>
<evidence type="ECO:0000256" key="1">
    <source>
        <dbReference type="ARBA" id="ARBA00004651"/>
    </source>
</evidence>
<keyword evidence="2" id="KW-1003">Cell membrane</keyword>
<dbReference type="InterPro" id="IPR004117">
    <property type="entry name" value="7tm6_olfct_rcpt"/>
</dbReference>
<dbReference type="Pfam" id="PF02949">
    <property type="entry name" value="7tm_6"/>
    <property type="match status" value="1"/>
</dbReference>
<comment type="subcellular location">
    <subcellularLocation>
        <location evidence="1">Cell membrane</location>
        <topology evidence="1">Multi-pass membrane protein</topology>
    </subcellularLocation>
</comment>
<feature type="non-terminal residue" evidence="12">
    <location>
        <position position="286"/>
    </location>
</feature>
<evidence type="ECO:0000256" key="4">
    <source>
        <dbReference type="ARBA" id="ARBA00022692"/>
    </source>
</evidence>
<evidence type="ECO:0000256" key="6">
    <source>
        <dbReference type="ARBA" id="ARBA00022989"/>
    </source>
</evidence>
<evidence type="ECO:0000313" key="12">
    <source>
        <dbReference type="EMBL" id="ALD51437.1"/>
    </source>
</evidence>
<dbReference type="GO" id="GO:0005549">
    <property type="term" value="F:odorant binding"/>
    <property type="evidence" value="ECO:0007669"/>
    <property type="project" value="InterPro"/>
</dbReference>
<keyword evidence="9" id="KW-0807">Transducer</keyword>
<accession>A0A0M4IUF7</accession>
<evidence type="ECO:0000256" key="9">
    <source>
        <dbReference type="ARBA" id="ARBA00023224"/>
    </source>
</evidence>
<feature type="transmembrane region" description="Helical" evidence="11">
    <location>
        <begin position="186"/>
        <end position="205"/>
    </location>
</feature>
<dbReference type="GO" id="GO:0007165">
    <property type="term" value="P:signal transduction"/>
    <property type="evidence" value="ECO:0007669"/>
    <property type="project" value="UniProtKB-KW"/>
</dbReference>
<evidence type="ECO:0000256" key="5">
    <source>
        <dbReference type="ARBA" id="ARBA00022725"/>
    </source>
</evidence>
<feature type="transmembrane region" description="Helical" evidence="11">
    <location>
        <begin position="122"/>
        <end position="146"/>
    </location>
</feature>
<dbReference type="GO" id="GO:0005886">
    <property type="term" value="C:plasma membrane"/>
    <property type="evidence" value="ECO:0007669"/>
    <property type="project" value="UniProtKB-SubCell"/>
</dbReference>
<keyword evidence="4 11" id="KW-0812">Transmembrane</keyword>
<name>A0A0M4IUF7_LOCMI</name>
<evidence type="ECO:0000256" key="2">
    <source>
        <dbReference type="ARBA" id="ARBA00022475"/>
    </source>
</evidence>
<feature type="region of interest" description="Disordered" evidence="10">
    <location>
        <begin position="262"/>
        <end position="286"/>
    </location>
</feature>
<protein>
    <submittedName>
        <fullName evidence="12">Odorant receptor 113</fullName>
    </submittedName>
</protein>
<evidence type="ECO:0000256" key="3">
    <source>
        <dbReference type="ARBA" id="ARBA00022606"/>
    </source>
</evidence>
<dbReference type="PANTHER" id="PTHR21137">
    <property type="entry name" value="ODORANT RECEPTOR"/>
    <property type="match status" value="1"/>
</dbReference>
<dbReference type="EMBL" id="KP843301">
    <property type="protein sequence ID" value="ALD51437.1"/>
    <property type="molecule type" value="mRNA"/>
</dbReference>
<dbReference type="PANTHER" id="PTHR21137:SF35">
    <property type="entry name" value="ODORANT RECEPTOR 19A-RELATED"/>
    <property type="match status" value="1"/>
</dbReference>
<sequence length="286" mass="31471">MDITEEELEAVVPCMARSGLLGYWRSSASREGAGSYLRGFLSCCLITCISLSAAERLLTDTPSDLAELTMTAFELTVPLTVVSKGLFFILQRDTIHELVDLLVDMRRRYAERDDGPNRRRACYLYVLAVQRVLLVMALLIIGGWLAGPMLPHVFSFASQNESSVPWQTPLPLWLPVDLQRSPLYEALYLFQGLCVLTSLTSASALDACFCNMMLMIAAELQVLNDNISSPSGNETVVDKGESESITLEVHSELESVVPQFKSGATGDAGLSKTGRSRPRNQTSLRL</sequence>
<keyword evidence="8 12" id="KW-0675">Receptor</keyword>
<dbReference type="GO" id="GO:0004984">
    <property type="term" value="F:olfactory receptor activity"/>
    <property type="evidence" value="ECO:0007669"/>
    <property type="project" value="InterPro"/>
</dbReference>
<evidence type="ECO:0000256" key="7">
    <source>
        <dbReference type="ARBA" id="ARBA00023136"/>
    </source>
</evidence>
<reference evidence="12" key="1">
    <citation type="journal article" date="2015" name="Cell. Mol. Life Sci.">
        <title>Identification and functional analysis of olfactory receptor family reveal unusual characteristics of the olfactory system in the migratory locust.</title>
        <authorList>
            <person name="Wang Z."/>
            <person name="Yang P."/>
            <person name="Chen D."/>
            <person name="Jiang F."/>
            <person name="Li Y."/>
            <person name="Wang X."/>
            <person name="Kang L."/>
        </authorList>
    </citation>
    <scope>NUCLEOTIDE SEQUENCE</scope>
</reference>
<keyword evidence="5" id="KW-0552">Olfaction</keyword>
<reference evidence="12" key="2">
    <citation type="submission" date="2015-02" db="EMBL/GenBank/DDBJ databases">
        <authorList>
            <person name="Torres C."/>
        </authorList>
    </citation>
    <scope>NUCLEOTIDE SEQUENCE</scope>
</reference>
<keyword evidence="7 11" id="KW-0472">Membrane</keyword>
<organism evidence="12">
    <name type="scientific">Locusta migratoria</name>
    <name type="common">Migratory locust</name>
    <dbReference type="NCBI Taxonomy" id="7004"/>
    <lineage>
        <taxon>Eukaryota</taxon>
        <taxon>Metazoa</taxon>
        <taxon>Ecdysozoa</taxon>
        <taxon>Arthropoda</taxon>
        <taxon>Hexapoda</taxon>
        <taxon>Insecta</taxon>
        <taxon>Pterygota</taxon>
        <taxon>Neoptera</taxon>
        <taxon>Polyneoptera</taxon>
        <taxon>Orthoptera</taxon>
        <taxon>Caelifera</taxon>
        <taxon>Acrididea</taxon>
        <taxon>Acridomorpha</taxon>
        <taxon>Acridoidea</taxon>
        <taxon>Acrididae</taxon>
        <taxon>Oedipodinae</taxon>
        <taxon>Locusta</taxon>
    </lineage>
</organism>
<proteinExistence type="evidence at transcript level"/>
<keyword evidence="3" id="KW-0716">Sensory transduction</keyword>
<evidence type="ECO:0000256" key="11">
    <source>
        <dbReference type="SAM" id="Phobius"/>
    </source>
</evidence>
<evidence type="ECO:0000256" key="10">
    <source>
        <dbReference type="SAM" id="MobiDB-lite"/>
    </source>
</evidence>
<evidence type="ECO:0000256" key="8">
    <source>
        <dbReference type="ARBA" id="ARBA00023170"/>
    </source>
</evidence>